<sequence length="127" mass="13892">MVEIPFGFFGDMNIRHRKKVAPNCFGTTRLNAFGSRWWVKIFKSFKDRGAPYAPTHKNEGFGGNLDVRVGSRHFPLVIPALSRNPVDARLRGERVLSAQGLGLAGFRLKAGMTEAGACSHPAGAPVR</sequence>
<keyword evidence="2" id="KW-1185">Reference proteome</keyword>
<dbReference type="RefSeq" id="WP_170979827.1">
    <property type="nucleotide sequence ID" value="NZ_LT009723.1"/>
</dbReference>
<accession>A0A1S7PT30</accession>
<gene>
    <name evidence="1" type="ORF">AGR3A_Cc300011</name>
</gene>
<dbReference type="STRING" id="1183432.AGR3A_Cc300011"/>
<dbReference type="Proteomes" id="UP000191988">
    <property type="component" value="Unassembled WGS sequence"/>
</dbReference>
<dbReference type="EMBL" id="FBWK01000024">
    <property type="protein sequence ID" value="CUX25834.1"/>
    <property type="molecule type" value="Genomic_DNA"/>
</dbReference>
<evidence type="ECO:0000313" key="1">
    <source>
        <dbReference type="EMBL" id="CUX25834.1"/>
    </source>
</evidence>
<protein>
    <submittedName>
        <fullName evidence="1">Uncharacterized protein</fullName>
    </submittedName>
</protein>
<reference evidence="2" key="1">
    <citation type="submission" date="2016-01" db="EMBL/GenBank/DDBJ databases">
        <authorList>
            <person name="Regsiter A."/>
            <person name="william w."/>
        </authorList>
    </citation>
    <scope>NUCLEOTIDE SEQUENCE [LARGE SCALE GENOMIC DNA]</scope>
    <source>
        <strain evidence="2">CFBP 6623</strain>
    </source>
</reference>
<organism evidence="1 2">
    <name type="scientific">Agrobacterium tomkonis CFBP 6623</name>
    <dbReference type="NCBI Taxonomy" id="1183432"/>
    <lineage>
        <taxon>Bacteria</taxon>
        <taxon>Pseudomonadati</taxon>
        <taxon>Pseudomonadota</taxon>
        <taxon>Alphaproteobacteria</taxon>
        <taxon>Hyphomicrobiales</taxon>
        <taxon>Rhizobiaceae</taxon>
        <taxon>Rhizobium/Agrobacterium group</taxon>
        <taxon>Agrobacterium</taxon>
        <taxon>Agrobacterium tumefaciens complex</taxon>
    </lineage>
</organism>
<evidence type="ECO:0000313" key="2">
    <source>
        <dbReference type="Proteomes" id="UP000191988"/>
    </source>
</evidence>
<proteinExistence type="predicted"/>
<dbReference type="AlphaFoldDB" id="A0A1S7PT30"/>
<name>A0A1S7PT30_9HYPH</name>